<feature type="chain" id="PRO_5047245790" evidence="1">
    <location>
        <begin position="36"/>
        <end position="101"/>
    </location>
</feature>
<evidence type="ECO:0000313" key="2">
    <source>
        <dbReference type="EMBL" id="KAK4004223.1"/>
    </source>
</evidence>
<proteinExistence type="predicted"/>
<dbReference type="Proteomes" id="UP001234178">
    <property type="component" value="Unassembled WGS sequence"/>
</dbReference>
<keyword evidence="1" id="KW-0732">Signal</keyword>
<protein>
    <submittedName>
        <fullName evidence="2">Uncharacterized protein</fullName>
    </submittedName>
</protein>
<reference evidence="2 3" key="1">
    <citation type="journal article" date="2023" name="Nucleic Acids Res.">
        <title>The hologenome of Daphnia magna reveals possible DNA methylation and microbiome-mediated evolution of the host genome.</title>
        <authorList>
            <person name="Chaturvedi A."/>
            <person name="Li X."/>
            <person name="Dhandapani V."/>
            <person name="Marshall H."/>
            <person name="Kissane S."/>
            <person name="Cuenca-Cambronero M."/>
            <person name="Asole G."/>
            <person name="Calvet F."/>
            <person name="Ruiz-Romero M."/>
            <person name="Marangio P."/>
            <person name="Guigo R."/>
            <person name="Rago D."/>
            <person name="Mirbahai L."/>
            <person name="Eastwood N."/>
            <person name="Colbourne J.K."/>
            <person name="Zhou J."/>
            <person name="Mallon E."/>
            <person name="Orsini L."/>
        </authorList>
    </citation>
    <scope>NUCLEOTIDE SEQUENCE [LARGE SCALE GENOMIC DNA]</scope>
    <source>
        <strain evidence="2">LRV0_1</strain>
    </source>
</reference>
<name>A0ABQ9YU87_9CRUS</name>
<organism evidence="2 3">
    <name type="scientific">Daphnia magna</name>
    <dbReference type="NCBI Taxonomy" id="35525"/>
    <lineage>
        <taxon>Eukaryota</taxon>
        <taxon>Metazoa</taxon>
        <taxon>Ecdysozoa</taxon>
        <taxon>Arthropoda</taxon>
        <taxon>Crustacea</taxon>
        <taxon>Branchiopoda</taxon>
        <taxon>Diplostraca</taxon>
        <taxon>Cladocera</taxon>
        <taxon>Anomopoda</taxon>
        <taxon>Daphniidae</taxon>
        <taxon>Daphnia</taxon>
    </lineage>
</organism>
<feature type="signal peptide" evidence="1">
    <location>
        <begin position="1"/>
        <end position="35"/>
    </location>
</feature>
<gene>
    <name evidence="2" type="ORF">OUZ56_005965</name>
</gene>
<comment type="caution">
    <text evidence="2">The sequence shown here is derived from an EMBL/GenBank/DDBJ whole genome shotgun (WGS) entry which is preliminary data.</text>
</comment>
<evidence type="ECO:0000256" key="1">
    <source>
        <dbReference type="SAM" id="SignalP"/>
    </source>
</evidence>
<accession>A0ABQ9YU87</accession>
<dbReference type="EMBL" id="JAOYFB010000001">
    <property type="protein sequence ID" value="KAK4004223.1"/>
    <property type="molecule type" value="Genomic_DNA"/>
</dbReference>
<keyword evidence="3" id="KW-1185">Reference proteome</keyword>
<evidence type="ECO:0000313" key="3">
    <source>
        <dbReference type="Proteomes" id="UP001234178"/>
    </source>
</evidence>
<sequence>MALQSNGTPVSASLRITVLALLFSLFLNQISLATAIPTLIFEDNFDIFNTSTWQHLITAWRGNQSQFQRKVQDESTKDYELTFKSVAHGKGDIITIRKELC</sequence>